<evidence type="ECO:0000313" key="2">
    <source>
        <dbReference type="Proteomes" id="UP000192455"/>
    </source>
</evidence>
<evidence type="ECO:0000313" key="1">
    <source>
        <dbReference type="EMBL" id="SIT74692.1"/>
    </source>
</evidence>
<keyword evidence="2" id="KW-1185">Reference proteome</keyword>
<dbReference type="AlphaFoldDB" id="A0A1R3WAA2"/>
<gene>
    <name evidence="1" type="ORF">SAMN05421849_0198</name>
</gene>
<sequence length="65" mass="7127">MPEQTEAEALRAFALELLTDIPPKMFDHLGGRAVLAEIYEEQAEIAHPAVASVLRAAAEKVRVEL</sequence>
<proteinExistence type="predicted"/>
<organism evidence="1 2">
    <name type="scientific">Pontibaca methylaminivorans</name>
    <dbReference type="NCBI Taxonomy" id="515897"/>
    <lineage>
        <taxon>Bacteria</taxon>
        <taxon>Pseudomonadati</taxon>
        <taxon>Pseudomonadota</taxon>
        <taxon>Alphaproteobacteria</taxon>
        <taxon>Rhodobacterales</taxon>
        <taxon>Roseobacteraceae</taxon>
        <taxon>Pontibaca</taxon>
    </lineage>
</organism>
<dbReference type="RefSeq" id="WP_076646457.1">
    <property type="nucleotide sequence ID" value="NZ_FTPS01000001.1"/>
</dbReference>
<name>A0A1R3WAA2_9RHOB</name>
<protein>
    <submittedName>
        <fullName evidence="1">Uncharacterized protein</fullName>
    </submittedName>
</protein>
<accession>A0A1R3WAA2</accession>
<dbReference type="EMBL" id="FTPS01000001">
    <property type="protein sequence ID" value="SIT74692.1"/>
    <property type="molecule type" value="Genomic_DNA"/>
</dbReference>
<dbReference type="Proteomes" id="UP000192455">
    <property type="component" value="Unassembled WGS sequence"/>
</dbReference>
<reference evidence="1 2" key="1">
    <citation type="submission" date="2017-01" db="EMBL/GenBank/DDBJ databases">
        <authorList>
            <person name="Mah S.A."/>
            <person name="Swanson W.J."/>
            <person name="Moy G.W."/>
            <person name="Vacquier V.D."/>
        </authorList>
    </citation>
    <scope>NUCLEOTIDE SEQUENCE [LARGE SCALE GENOMIC DNA]</scope>
    <source>
        <strain evidence="1 2">DSM 21219</strain>
    </source>
</reference>